<protein>
    <submittedName>
        <fullName evidence="1">Uncharacterized protein</fullName>
    </submittedName>
</protein>
<gene>
    <name evidence="1" type="ORF">C7B45_17225</name>
</gene>
<name>A0A2T2WCM2_9FIRM</name>
<dbReference type="Proteomes" id="UP000241848">
    <property type="component" value="Unassembled WGS sequence"/>
</dbReference>
<evidence type="ECO:0000313" key="1">
    <source>
        <dbReference type="EMBL" id="PSR19978.1"/>
    </source>
</evidence>
<evidence type="ECO:0000313" key="2">
    <source>
        <dbReference type="Proteomes" id="UP000241848"/>
    </source>
</evidence>
<comment type="caution">
    <text evidence="1">The sequence shown here is derived from an EMBL/GenBank/DDBJ whole genome shotgun (WGS) entry which is preliminary data.</text>
</comment>
<proteinExistence type="predicted"/>
<accession>A0A2T2WCM2</accession>
<organism evidence="1 2">
    <name type="scientific">Sulfobacillus acidophilus</name>
    <dbReference type="NCBI Taxonomy" id="53633"/>
    <lineage>
        <taxon>Bacteria</taxon>
        <taxon>Bacillati</taxon>
        <taxon>Bacillota</taxon>
        <taxon>Clostridia</taxon>
        <taxon>Eubacteriales</taxon>
        <taxon>Clostridiales Family XVII. Incertae Sedis</taxon>
        <taxon>Sulfobacillus</taxon>
    </lineage>
</organism>
<dbReference type="EMBL" id="PXYV01000102">
    <property type="protein sequence ID" value="PSR19978.1"/>
    <property type="molecule type" value="Genomic_DNA"/>
</dbReference>
<sequence>MMPFRPPTEHYDERLKDIDEKISALISERYAISEGNPGIPRSENLKDWADKYDTPLIVLQHLFAFLHRRPDSRERVQPDQFLRFVPVMATAQHNDILVMVPYIRQHNNCSLVAVELEGTNLNGGAFHHLDIKLSIDGYDAMPDSGQSNDRHANQNFIVTPPIPDDEIPRLNMTVEYESRPFRHMEEETRLPIPPTTVRFSPSDPKAIR</sequence>
<dbReference type="AlphaFoldDB" id="A0A2T2WCM2"/>
<reference evidence="1 2" key="1">
    <citation type="journal article" date="2014" name="BMC Genomics">
        <title>Comparison of environmental and isolate Sulfobacillus genomes reveals diverse carbon, sulfur, nitrogen, and hydrogen metabolisms.</title>
        <authorList>
            <person name="Justice N.B."/>
            <person name="Norman A."/>
            <person name="Brown C.T."/>
            <person name="Singh A."/>
            <person name="Thomas B.C."/>
            <person name="Banfield J.F."/>
        </authorList>
    </citation>
    <scope>NUCLEOTIDE SEQUENCE [LARGE SCALE GENOMIC DNA]</scope>
    <source>
        <strain evidence="1">AMDSBA3</strain>
    </source>
</reference>